<keyword evidence="1" id="KW-0805">Transcription regulation</keyword>
<dbReference type="Pfam" id="PF08279">
    <property type="entry name" value="HTH_11"/>
    <property type="match status" value="1"/>
</dbReference>
<proteinExistence type="predicted"/>
<keyword evidence="5" id="KW-1185">Reference proteome</keyword>
<dbReference type="InterPro" id="IPR026881">
    <property type="entry name" value="WYL_dom"/>
</dbReference>
<protein>
    <submittedName>
        <fullName evidence="4">YafY family protein</fullName>
    </submittedName>
</protein>
<evidence type="ECO:0000259" key="3">
    <source>
        <dbReference type="PROSITE" id="PS51000"/>
    </source>
</evidence>
<dbReference type="EMBL" id="JAPFQN010000003">
    <property type="protein sequence ID" value="MCX2743339.1"/>
    <property type="molecule type" value="Genomic_DNA"/>
</dbReference>
<dbReference type="InterPro" id="IPR036390">
    <property type="entry name" value="WH_DNA-bd_sf"/>
</dbReference>
<name>A0ABT3RNF4_9BACT</name>
<dbReference type="PANTHER" id="PTHR34580:SF1">
    <property type="entry name" value="PROTEIN PAFC"/>
    <property type="match status" value="1"/>
</dbReference>
<evidence type="ECO:0000256" key="2">
    <source>
        <dbReference type="ARBA" id="ARBA00023163"/>
    </source>
</evidence>
<evidence type="ECO:0000313" key="4">
    <source>
        <dbReference type="EMBL" id="MCX2743339.1"/>
    </source>
</evidence>
<gene>
    <name evidence="4" type="ORF">OO013_05650</name>
</gene>
<accession>A0ABT3RNF4</accession>
<dbReference type="PROSITE" id="PS52050">
    <property type="entry name" value="WYL"/>
    <property type="match status" value="1"/>
</dbReference>
<evidence type="ECO:0000313" key="5">
    <source>
        <dbReference type="Proteomes" id="UP001209885"/>
    </source>
</evidence>
<reference evidence="4 5" key="1">
    <citation type="submission" date="2022-11" db="EMBL/GenBank/DDBJ databases">
        <title>The characterization of three novel Bacteroidetes species and genomic analysis of their roles in tidal elemental geochemical cycles.</title>
        <authorList>
            <person name="Ma K."/>
        </authorList>
    </citation>
    <scope>NUCLEOTIDE SEQUENCE [LARGE SCALE GENOMIC DNA]</scope>
    <source>
        <strain evidence="4 5">M17</strain>
    </source>
</reference>
<sequence>MDRLTRLTSILIQLQSRKIIIAKEIANRFDISLRTVYRDIKTLQEAGVPIGSENGKGYFLVDGYHLPPIMLTEEEVNTLVVAEKLINNQGDDSLRIQFNSLLFKIKSVLKDFQKENYEKLEKRIAPSYLKVPFESNSLSDFKNAITKNQKVEIIYHSISKDEISKRIIDPQGVYFSNNAWVLVAHCNTKNEQREFRLDRIQSYKTTSDKFVEKTDFDLTKYFLKKYKPS</sequence>
<comment type="caution">
    <text evidence="4">The sequence shown here is derived from an EMBL/GenBank/DDBJ whole genome shotgun (WGS) entry which is preliminary data.</text>
</comment>
<keyword evidence="2" id="KW-0804">Transcription</keyword>
<dbReference type="SUPFAM" id="SSF46785">
    <property type="entry name" value="Winged helix' DNA-binding domain"/>
    <property type="match status" value="1"/>
</dbReference>
<dbReference type="InterPro" id="IPR001034">
    <property type="entry name" value="DeoR_HTH"/>
</dbReference>
<dbReference type="PANTHER" id="PTHR34580">
    <property type="match status" value="1"/>
</dbReference>
<organism evidence="4 5">
    <name type="scientific">Mangrovivirga halotolerans</name>
    <dbReference type="NCBI Taxonomy" id="2993936"/>
    <lineage>
        <taxon>Bacteria</taxon>
        <taxon>Pseudomonadati</taxon>
        <taxon>Bacteroidota</taxon>
        <taxon>Cytophagia</taxon>
        <taxon>Cytophagales</taxon>
        <taxon>Mangrovivirgaceae</taxon>
        <taxon>Mangrovivirga</taxon>
    </lineage>
</organism>
<dbReference type="PROSITE" id="PS51000">
    <property type="entry name" value="HTH_DEOR_2"/>
    <property type="match status" value="1"/>
</dbReference>
<dbReference type="InterPro" id="IPR013196">
    <property type="entry name" value="HTH_11"/>
</dbReference>
<feature type="domain" description="HTH deoR-type" evidence="3">
    <location>
        <begin position="3"/>
        <end position="58"/>
    </location>
</feature>
<dbReference type="Proteomes" id="UP001209885">
    <property type="component" value="Unassembled WGS sequence"/>
</dbReference>
<evidence type="ECO:0000256" key="1">
    <source>
        <dbReference type="ARBA" id="ARBA00023015"/>
    </source>
</evidence>
<dbReference type="InterPro" id="IPR051534">
    <property type="entry name" value="CBASS_pafABC_assoc_protein"/>
</dbReference>
<dbReference type="Pfam" id="PF13280">
    <property type="entry name" value="WYL"/>
    <property type="match status" value="1"/>
</dbReference>
<dbReference type="RefSeq" id="WP_266055716.1">
    <property type="nucleotide sequence ID" value="NZ_JAPFQN010000003.1"/>
</dbReference>
<dbReference type="InterPro" id="IPR036388">
    <property type="entry name" value="WH-like_DNA-bd_sf"/>
</dbReference>
<dbReference type="Gene3D" id="1.10.10.10">
    <property type="entry name" value="Winged helix-like DNA-binding domain superfamily/Winged helix DNA-binding domain"/>
    <property type="match status" value="1"/>
</dbReference>